<dbReference type="InterPro" id="IPR036412">
    <property type="entry name" value="HAD-like_sf"/>
</dbReference>
<dbReference type="InterPro" id="IPR023198">
    <property type="entry name" value="PGP-like_dom2"/>
</dbReference>
<dbReference type="RefSeq" id="WP_273249177.1">
    <property type="nucleotide sequence ID" value="NZ_VENJ01000009.1"/>
</dbReference>
<evidence type="ECO:0000313" key="2">
    <source>
        <dbReference type="Proteomes" id="UP000483078"/>
    </source>
</evidence>
<dbReference type="Gene3D" id="1.10.150.240">
    <property type="entry name" value="Putative phosphatase, domain 2"/>
    <property type="match status" value="1"/>
</dbReference>
<proteinExistence type="predicted"/>
<organism evidence="1 2">
    <name type="scientific">Sediminimonas qiaohouensis</name>
    <dbReference type="NCBI Taxonomy" id="552061"/>
    <lineage>
        <taxon>Bacteria</taxon>
        <taxon>Pseudomonadati</taxon>
        <taxon>Pseudomonadota</taxon>
        <taxon>Alphaproteobacteria</taxon>
        <taxon>Rhodobacterales</taxon>
        <taxon>Roseobacteraceae</taxon>
        <taxon>Sediminimonas</taxon>
    </lineage>
</organism>
<dbReference type="NCBIfam" id="TIGR01509">
    <property type="entry name" value="HAD-SF-IA-v3"/>
    <property type="match status" value="1"/>
</dbReference>
<comment type="caution">
    <text evidence="1">The sequence shown here is derived from an EMBL/GenBank/DDBJ whole genome shotgun (WGS) entry which is preliminary data.</text>
</comment>
<dbReference type="Gene3D" id="3.40.50.1000">
    <property type="entry name" value="HAD superfamily/HAD-like"/>
    <property type="match status" value="1"/>
</dbReference>
<dbReference type="InterPro" id="IPR023214">
    <property type="entry name" value="HAD_sf"/>
</dbReference>
<keyword evidence="1" id="KW-0378">Hydrolase</keyword>
<gene>
    <name evidence="1" type="ORF">FH759_07430</name>
</gene>
<dbReference type="InterPro" id="IPR006439">
    <property type="entry name" value="HAD-SF_hydro_IA"/>
</dbReference>
<accession>A0A7C9HAR2</accession>
<dbReference type="EMBL" id="VENJ01000009">
    <property type="protein sequence ID" value="MTJ04506.1"/>
    <property type="molecule type" value="Genomic_DNA"/>
</dbReference>
<evidence type="ECO:0000313" key="1">
    <source>
        <dbReference type="EMBL" id="MTJ04506.1"/>
    </source>
</evidence>
<dbReference type="PANTHER" id="PTHR43611">
    <property type="entry name" value="ALPHA-D-GLUCOSE 1-PHOSPHATE PHOSPHATASE"/>
    <property type="match status" value="1"/>
</dbReference>
<name>A0A7C9HAR2_9RHOB</name>
<protein>
    <submittedName>
        <fullName evidence="1">HAD-IA family hydrolase</fullName>
    </submittedName>
</protein>
<dbReference type="Pfam" id="PF00702">
    <property type="entry name" value="Hydrolase"/>
    <property type="match status" value="1"/>
</dbReference>
<dbReference type="SUPFAM" id="SSF56784">
    <property type="entry name" value="HAD-like"/>
    <property type="match status" value="1"/>
</dbReference>
<dbReference type="Proteomes" id="UP000483078">
    <property type="component" value="Unassembled WGS sequence"/>
</dbReference>
<reference evidence="1 2" key="1">
    <citation type="submission" date="2019-06" db="EMBL/GenBank/DDBJ databases">
        <title>Enrichment of Autotrophic Halophilic Microorganisms from Red Sea Brine Pool Using Microbial Electrosynthesis System.</title>
        <authorList>
            <person name="Alqahtani M.F."/>
            <person name="Bajracharya S."/>
            <person name="Katuri K.P."/>
            <person name="Ali M."/>
            <person name="Saikaly P.E."/>
        </authorList>
    </citation>
    <scope>NUCLEOTIDE SEQUENCE [LARGE SCALE GENOMIC DNA]</scope>
    <source>
        <strain evidence="1">MES6</strain>
    </source>
</reference>
<dbReference type="AlphaFoldDB" id="A0A7C9HAR2"/>
<dbReference type="PANTHER" id="PTHR43611:SF3">
    <property type="entry name" value="FLAVIN MONONUCLEOTIDE HYDROLASE 1, CHLOROPLATIC"/>
    <property type="match status" value="1"/>
</dbReference>
<sequence length="206" mass="23445">MTAKAVVFDIGNVLIEWQPERFFDRHIGPERRRLLFAEVDLHGANDKVDRGASLVETIAELAAVTPHLADEIQMWHDHWIDIAGPTISRSVRLLRALRRRGVPVMALSNFGIETFRLAQARYPFLDEFDRRFISGHLGVIKPAEEIYRIVERDCEHAPHELLFTDDRRDNIDAAAARGWNVHLFDGADGLAQVLVAHGLLPEEETQ</sequence>
<dbReference type="GO" id="GO:0016787">
    <property type="term" value="F:hydrolase activity"/>
    <property type="evidence" value="ECO:0007669"/>
    <property type="project" value="UniProtKB-KW"/>
</dbReference>